<protein>
    <submittedName>
        <fullName evidence="3">Uncharacterized protein</fullName>
    </submittedName>
</protein>
<feature type="compositionally biased region" description="Basic and acidic residues" evidence="1">
    <location>
        <begin position="243"/>
        <end position="257"/>
    </location>
</feature>
<feature type="signal peptide" evidence="2">
    <location>
        <begin position="1"/>
        <end position="15"/>
    </location>
</feature>
<reference evidence="3" key="1">
    <citation type="journal article" date="2021" name="J Fungi (Basel)">
        <title>Genomic and Metabolomic Analyses of the Marine Fungus Emericellopsis cladophorae: Insights into Saltwater Adaptability Mechanisms and Its Biosynthetic Potential.</title>
        <authorList>
            <person name="Goncalves M.F.M."/>
            <person name="Hilario S."/>
            <person name="Van de Peer Y."/>
            <person name="Esteves A.C."/>
            <person name="Alves A."/>
        </authorList>
    </citation>
    <scope>NUCLEOTIDE SEQUENCE</scope>
    <source>
        <strain evidence="3">MUM 19.33</strain>
    </source>
</reference>
<dbReference type="PANTHER" id="PTHR35711">
    <property type="entry name" value="EXPRESSED PROTEIN"/>
    <property type="match status" value="1"/>
</dbReference>
<dbReference type="OrthoDB" id="10555825at2759"/>
<accession>A0A9Q0BH43</accession>
<dbReference type="Proteomes" id="UP001055219">
    <property type="component" value="Unassembled WGS sequence"/>
</dbReference>
<feature type="region of interest" description="Disordered" evidence="1">
    <location>
        <begin position="450"/>
        <end position="528"/>
    </location>
</feature>
<comment type="caution">
    <text evidence="3">The sequence shown here is derived from an EMBL/GenBank/DDBJ whole genome shotgun (WGS) entry which is preliminary data.</text>
</comment>
<feature type="compositionally biased region" description="Basic and acidic residues" evidence="1">
    <location>
        <begin position="220"/>
        <end position="235"/>
    </location>
</feature>
<organism evidence="3 4">
    <name type="scientific">Emericellopsis cladophorae</name>
    <dbReference type="NCBI Taxonomy" id="2686198"/>
    <lineage>
        <taxon>Eukaryota</taxon>
        <taxon>Fungi</taxon>
        <taxon>Dikarya</taxon>
        <taxon>Ascomycota</taxon>
        <taxon>Pezizomycotina</taxon>
        <taxon>Sordariomycetes</taxon>
        <taxon>Hypocreomycetidae</taxon>
        <taxon>Hypocreales</taxon>
        <taxon>Bionectriaceae</taxon>
        <taxon>Emericellopsis</taxon>
    </lineage>
</organism>
<proteinExistence type="predicted"/>
<keyword evidence="4" id="KW-1185">Reference proteome</keyword>
<feature type="compositionally biased region" description="Basic residues" evidence="1">
    <location>
        <begin position="258"/>
        <end position="278"/>
    </location>
</feature>
<dbReference type="AlphaFoldDB" id="A0A9Q0BH43"/>
<feature type="compositionally biased region" description="Basic and acidic residues" evidence="1">
    <location>
        <begin position="622"/>
        <end position="665"/>
    </location>
</feature>
<dbReference type="GeneID" id="75832878"/>
<feature type="region of interest" description="Disordered" evidence="1">
    <location>
        <begin position="143"/>
        <end position="298"/>
    </location>
</feature>
<dbReference type="PANTHER" id="PTHR35711:SF1">
    <property type="entry name" value="ECTODERMAL, ISOFORM F"/>
    <property type="match status" value="1"/>
</dbReference>
<dbReference type="RefSeq" id="XP_051365211.1">
    <property type="nucleotide sequence ID" value="XM_051502827.1"/>
</dbReference>
<feature type="compositionally biased region" description="Acidic residues" evidence="1">
    <location>
        <begin position="483"/>
        <end position="519"/>
    </location>
</feature>
<feature type="compositionally biased region" description="Polar residues" evidence="1">
    <location>
        <begin position="368"/>
        <end position="377"/>
    </location>
</feature>
<reference evidence="3" key="2">
    <citation type="submission" date="2022-07" db="EMBL/GenBank/DDBJ databases">
        <authorList>
            <person name="Goncalves M.F.M."/>
            <person name="Hilario S."/>
            <person name="Van De Peer Y."/>
            <person name="Esteves A.C."/>
            <person name="Alves A."/>
        </authorList>
    </citation>
    <scope>NUCLEOTIDE SEQUENCE</scope>
    <source>
        <strain evidence="3">MUM 19.33</strain>
    </source>
</reference>
<dbReference type="EMBL" id="JAGIXG020000004">
    <property type="protein sequence ID" value="KAI6784355.1"/>
    <property type="molecule type" value="Genomic_DNA"/>
</dbReference>
<feature type="compositionally biased region" description="Basic and acidic residues" evidence="1">
    <location>
        <begin position="558"/>
        <end position="596"/>
    </location>
</feature>
<feature type="compositionally biased region" description="Basic and acidic residues" evidence="1">
    <location>
        <begin position="603"/>
        <end position="614"/>
    </location>
</feature>
<name>A0A9Q0BH43_9HYPO</name>
<feature type="compositionally biased region" description="Basic and acidic residues" evidence="1">
    <location>
        <begin position="59"/>
        <end position="80"/>
    </location>
</feature>
<keyword evidence="2" id="KW-0732">Signal</keyword>
<evidence type="ECO:0000256" key="1">
    <source>
        <dbReference type="SAM" id="MobiDB-lite"/>
    </source>
</evidence>
<evidence type="ECO:0000313" key="3">
    <source>
        <dbReference type="EMBL" id="KAI6784355.1"/>
    </source>
</evidence>
<gene>
    <name evidence="3" type="ORF">J7T54_006400</name>
</gene>
<feature type="chain" id="PRO_5040322101" evidence="2">
    <location>
        <begin position="16"/>
        <end position="800"/>
    </location>
</feature>
<feature type="region of interest" description="Disordered" evidence="1">
    <location>
        <begin position="58"/>
        <end position="86"/>
    </location>
</feature>
<evidence type="ECO:0000313" key="4">
    <source>
        <dbReference type="Proteomes" id="UP001055219"/>
    </source>
</evidence>
<feature type="region of interest" description="Disordered" evidence="1">
    <location>
        <begin position="555"/>
        <end position="673"/>
    </location>
</feature>
<feature type="region of interest" description="Disordered" evidence="1">
    <location>
        <begin position="347"/>
        <end position="424"/>
    </location>
</feature>
<evidence type="ECO:0000256" key="2">
    <source>
        <dbReference type="SAM" id="SignalP"/>
    </source>
</evidence>
<feature type="compositionally biased region" description="Pro residues" evidence="1">
    <location>
        <begin position="148"/>
        <end position="158"/>
    </location>
</feature>
<sequence>MKAGIVVLLVAAAAAHVIPHDASSSIPPDLALARRTPKTSHALDGSHGKCIAAIADAEDASRQTKPHETREKRSPEEPLHLEINPPFRYHIPETPEKKHARLEGQLVKVAKHLLDDPVEGDDPADYIHPELKEKWIEYVEDAEKKNPPKTPEVEPPTKPSHTSPSESSSDEQSKEVEPTGEDGGSDEVGPQEPDIQPAEELQEPEVQSVEQFIAEDETDKGDPHEPEKPSDKQVQHAEASASEEAKPNKKEKVPKEVKKAHKTAKPSKGRKGPKHGGKKGASDNMGKGMGKGSDAGSAISRMGVPAAAVLGAASVVPEGLAAASGPGTAAVGGEALARAKVPGTESLGEALNLGGVGNPADAVIDTESLGNTDSLATSEALAGTDVPGKGPENLPNTGLDLATPDAETVGAESSPATKGHSAIGTGSKILGAAALAGGVASKIAEGVVKLSNPLPVPPANGTKKQDEVQAEMELGPSTLYEGGQDEDQDEENREPDDRDDVDKDLEEADQDENSQDEGNAEGAIKKDMDNVVDFFGRAAKRLLDILRKLRALQMESKAANKQDKENEEKQKAIDDAQGQKDHEDQETSQKQKVKEKAQKKKDKVSAQKQKDKSKAQKKKDKQHAQKQKDKASAPKQEDKETSQKHKVKETPPEHRVEETPQEQKGEGNVPKGAENLRIQKIEANAQRLAELRHGAGERLKVTAFGKELDRIGFGAPGNEVMSGMAKQVLDVASGESEMTGKQGSPYTVNGVQIDPNWKEKHMELFAAGQACVDFEHFRLLELVEADELYQAVKGKPSGYF</sequence>